<feature type="domain" description="DUF1468" evidence="2">
    <location>
        <begin position="7"/>
        <end position="151"/>
    </location>
</feature>
<feature type="transmembrane region" description="Helical" evidence="1">
    <location>
        <begin position="77"/>
        <end position="95"/>
    </location>
</feature>
<evidence type="ECO:0000313" key="3">
    <source>
        <dbReference type="EMBL" id="CUP58233.1"/>
    </source>
</evidence>
<evidence type="ECO:0000256" key="1">
    <source>
        <dbReference type="SAM" id="Phobius"/>
    </source>
</evidence>
<dbReference type="AlphaFoldDB" id="A0A174PB27"/>
<dbReference type="Proteomes" id="UP000095765">
    <property type="component" value="Unassembled WGS sequence"/>
</dbReference>
<proteinExistence type="predicted"/>
<keyword evidence="1" id="KW-1133">Transmembrane helix</keyword>
<dbReference type="InterPro" id="IPR009936">
    <property type="entry name" value="DUF1468"/>
</dbReference>
<keyword evidence="1" id="KW-0812">Transmembrane</keyword>
<feature type="transmembrane region" description="Helical" evidence="1">
    <location>
        <begin position="126"/>
        <end position="150"/>
    </location>
</feature>
<gene>
    <name evidence="3" type="ORF">ERS852551_01258</name>
</gene>
<dbReference type="RefSeq" id="WP_055244644.1">
    <property type="nucleotide sequence ID" value="NZ_CABIWA010000009.1"/>
</dbReference>
<feature type="transmembrane region" description="Helical" evidence="1">
    <location>
        <begin position="38"/>
        <end position="57"/>
    </location>
</feature>
<accession>A0A174PB27</accession>
<feature type="transmembrane region" description="Helical" evidence="1">
    <location>
        <begin position="101"/>
        <end position="119"/>
    </location>
</feature>
<reference evidence="3 4" key="1">
    <citation type="submission" date="2015-09" db="EMBL/GenBank/DDBJ databases">
        <authorList>
            <consortium name="Pathogen Informatics"/>
        </authorList>
    </citation>
    <scope>NUCLEOTIDE SEQUENCE [LARGE SCALE GENOMIC DNA]</scope>
    <source>
        <strain evidence="3 4">2789STDY5834939</strain>
    </source>
</reference>
<name>A0A174PB27_9FIRM</name>
<feature type="transmembrane region" description="Helical" evidence="1">
    <location>
        <begin position="7"/>
        <end position="26"/>
    </location>
</feature>
<dbReference type="EMBL" id="CZBE01000007">
    <property type="protein sequence ID" value="CUP58233.1"/>
    <property type="molecule type" value="Genomic_DNA"/>
</dbReference>
<evidence type="ECO:0000259" key="2">
    <source>
        <dbReference type="Pfam" id="PF07331"/>
    </source>
</evidence>
<sequence>MRKYNYILSIVLIAVGTAGIYMAANFETRSGNAGDPGAAFWPIMLCCGLILCSVILLTQTMLESKKAAAAEEPLIDYRAAGVHCVFLIFVIMIAYAVIMSLFGFIPATLLFVAAVMLAMGERRPAWIGLTTVGITGFIYVVFTVIMGVVLPQGRFF</sequence>
<protein>
    <submittedName>
        <fullName evidence="3">Tripartite tricarboxylate transporter TctB family</fullName>
    </submittedName>
</protein>
<keyword evidence="1" id="KW-0472">Membrane</keyword>
<dbReference type="OrthoDB" id="370592at2"/>
<dbReference type="Pfam" id="PF07331">
    <property type="entry name" value="TctB"/>
    <property type="match status" value="1"/>
</dbReference>
<organism evidence="3 4">
    <name type="scientific">Anaerotruncus colihominis</name>
    <dbReference type="NCBI Taxonomy" id="169435"/>
    <lineage>
        <taxon>Bacteria</taxon>
        <taxon>Bacillati</taxon>
        <taxon>Bacillota</taxon>
        <taxon>Clostridia</taxon>
        <taxon>Eubacteriales</taxon>
        <taxon>Oscillospiraceae</taxon>
        <taxon>Anaerotruncus</taxon>
    </lineage>
</organism>
<evidence type="ECO:0000313" key="4">
    <source>
        <dbReference type="Proteomes" id="UP000095765"/>
    </source>
</evidence>